<evidence type="ECO:0000259" key="2">
    <source>
        <dbReference type="Pfam" id="PF03629"/>
    </source>
</evidence>
<proteinExistence type="predicted"/>
<dbReference type="STRING" id="1079859.SAMN04515674_105248"/>
<reference evidence="3 4" key="1">
    <citation type="submission" date="2016-10" db="EMBL/GenBank/DDBJ databases">
        <authorList>
            <person name="de Groot N.N."/>
        </authorList>
    </citation>
    <scope>NUCLEOTIDE SEQUENCE [LARGE SCALE GENOMIC DNA]</scope>
    <source>
        <strain evidence="4">E92,LMG 26720,CCM 7988</strain>
    </source>
</reference>
<dbReference type="EMBL" id="FOXH01000005">
    <property type="protein sequence ID" value="SFP75104.1"/>
    <property type="molecule type" value="Genomic_DNA"/>
</dbReference>
<dbReference type="InterPro" id="IPR036514">
    <property type="entry name" value="SGNH_hydro_sf"/>
</dbReference>
<evidence type="ECO:0000313" key="4">
    <source>
        <dbReference type="Proteomes" id="UP000199306"/>
    </source>
</evidence>
<dbReference type="PANTHER" id="PTHR22901">
    <property type="entry name" value="SIALATE O-ACETYLESTERASE"/>
    <property type="match status" value="1"/>
</dbReference>
<dbReference type="GO" id="GO:0001681">
    <property type="term" value="F:sialate O-acetylesterase activity"/>
    <property type="evidence" value="ECO:0007669"/>
    <property type="project" value="InterPro"/>
</dbReference>
<dbReference type="PANTHER" id="PTHR22901:SF0">
    <property type="entry name" value="SIALATE O-ACETYLESTERASE"/>
    <property type="match status" value="1"/>
</dbReference>
<dbReference type="AlphaFoldDB" id="A0A1I5SWE4"/>
<dbReference type="SUPFAM" id="SSF49785">
    <property type="entry name" value="Galactose-binding domain-like"/>
    <property type="match status" value="1"/>
</dbReference>
<dbReference type="OrthoDB" id="9816001at2"/>
<feature type="domain" description="Sialate O-acetylesterase" evidence="2">
    <location>
        <begin position="104"/>
        <end position="209"/>
    </location>
</feature>
<dbReference type="SUPFAM" id="SSF52266">
    <property type="entry name" value="SGNH hydrolase"/>
    <property type="match status" value="1"/>
</dbReference>
<dbReference type="GO" id="GO:0004553">
    <property type="term" value="F:hydrolase activity, hydrolyzing O-glycosyl compounds"/>
    <property type="evidence" value="ECO:0007669"/>
    <property type="project" value="InterPro"/>
</dbReference>
<dbReference type="InterPro" id="IPR008979">
    <property type="entry name" value="Galactose-bd-like_sf"/>
</dbReference>
<dbReference type="InterPro" id="IPR039329">
    <property type="entry name" value="SIAE"/>
</dbReference>
<name>A0A1I5SWE4_9BACT</name>
<dbReference type="GO" id="GO:0005975">
    <property type="term" value="P:carbohydrate metabolic process"/>
    <property type="evidence" value="ECO:0007669"/>
    <property type="project" value="InterPro"/>
</dbReference>
<organism evidence="3 4">
    <name type="scientific">Pseudarcicella hirudinis</name>
    <dbReference type="NCBI Taxonomy" id="1079859"/>
    <lineage>
        <taxon>Bacteria</taxon>
        <taxon>Pseudomonadati</taxon>
        <taxon>Bacteroidota</taxon>
        <taxon>Cytophagia</taxon>
        <taxon>Cytophagales</taxon>
        <taxon>Flectobacillaceae</taxon>
        <taxon>Pseudarcicella</taxon>
    </lineage>
</organism>
<dbReference type="Proteomes" id="UP000199306">
    <property type="component" value="Unassembled WGS sequence"/>
</dbReference>
<dbReference type="InterPro" id="IPR005181">
    <property type="entry name" value="SASA"/>
</dbReference>
<keyword evidence="4" id="KW-1185">Reference proteome</keyword>
<gene>
    <name evidence="3" type="ORF">SAMN04515674_105248</name>
</gene>
<evidence type="ECO:0000313" key="3">
    <source>
        <dbReference type="EMBL" id="SFP75104.1"/>
    </source>
</evidence>
<sequence>MNRLFILGMIGFLSSFMLKAQIRLPRLISDGMILQRDRPVKIWGWATANEEITLLFKGQQYQTITGSSGKWEILIPAQKAEKQPFEIVLKGKNEIRIKNVLLGDVWVCSGQSNMELTMDRVKDRYAEIISKAENPAIRQFLVPDKYDFKVQQEDVESGSWQPATQQNILSFSAVGYFFARELFERYHVPIGLINSALGGSPVEAWLSEDAVKQFPEHYLEAQKFRNSSLITEIEGKDKMINLNWYKTLNQQDKGLQNHWKNASFNDSDWQQMELPDFWSTQPLGNVHGTVWFRKTIEVPGGMAGKPAKLLLGRIVDADSIFINDTFVGTTGYQYPPRRYFVPANVLKEGSNTIVVRVINNAGEGGFIRDKPYYLISGKDSISLTGTWKYQLGTAMPELPEQTFIRWKPVGLYNAMISPLRNYAMKGVIWFQGESNTKAPEHYFDYFKALVNDWREKWGQGDFPFLYVQLANFMKSASMPAESKWAELRQNQLLALTIRNTGMAVSIDLGEWNDIHPLNKLDVGHRLALQARKTGYAESGGVYAGPLFKSVQKRKGKLIIRFSNAGGGLKTVPGNNALKQFAVAGKDKYFVWANAAILGHDKVLIWSDEVKNPVFVRYAWADNPEGPKLYNRENLPASPFQISATGKGTWIISR</sequence>
<evidence type="ECO:0000256" key="1">
    <source>
        <dbReference type="ARBA" id="ARBA00022801"/>
    </source>
</evidence>
<feature type="domain" description="Sialate O-acetylesterase" evidence="2">
    <location>
        <begin position="405"/>
        <end position="527"/>
    </location>
</feature>
<dbReference type="Gene3D" id="3.40.50.1110">
    <property type="entry name" value="SGNH hydrolase"/>
    <property type="match status" value="2"/>
</dbReference>
<protein>
    <submittedName>
        <fullName evidence="3">Sialate O-acetylesterase</fullName>
    </submittedName>
</protein>
<keyword evidence="1" id="KW-0378">Hydrolase</keyword>
<accession>A0A1I5SWE4</accession>
<dbReference type="RefSeq" id="WP_092016802.1">
    <property type="nucleotide sequence ID" value="NZ_FOXH01000005.1"/>
</dbReference>
<dbReference type="Pfam" id="PF03629">
    <property type="entry name" value="SASA"/>
    <property type="match status" value="2"/>
</dbReference>